<dbReference type="AlphaFoldDB" id="A0A4R8ZFC7"/>
<reference evidence="2 3" key="1">
    <citation type="submission" date="2019-03" db="EMBL/GenBank/DDBJ databases">
        <title>Genomics of glacier-inhabiting Cryobacterium strains.</title>
        <authorList>
            <person name="Liu Q."/>
            <person name="Xin Y.-H."/>
        </authorList>
    </citation>
    <scope>NUCLEOTIDE SEQUENCE [LARGE SCALE GENOMIC DNA]</scope>
    <source>
        <strain evidence="2 3">TMT1-1</strain>
    </source>
</reference>
<evidence type="ECO:0000313" key="3">
    <source>
        <dbReference type="Proteomes" id="UP000298424"/>
    </source>
</evidence>
<dbReference type="InterPro" id="IPR001387">
    <property type="entry name" value="Cro/C1-type_HTH"/>
</dbReference>
<keyword evidence="3" id="KW-1185">Reference proteome</keyword>
<dbReference type="SUPFAM" id="SSF47413">
    <property type="entry name" value="lambda repressor-like DNA-binding domains"/>
    <property type="match status" value="1"/>
</dbReference>
<evidence type="ECO:0000313" key="2">
    <source>
        <dbReference type="EMBL" id="TFD24823.1"/>
    </source>
</evidence>
<dbReference type="Proteomes" id="UP000298424">
    <property type="component" value="Unassembled WGS sequence"/>
</dbReference>
<sequence>MDTAGTLTDFLRSARARLAPGDVGLPLNRTVRRVPGLRRDEVAGIAGVSVDYYARMEQGRVTQASDAVINSLSVALRMNETERTYLFTLLSASTGGRLDVRGRTSTVRAPLQGIMDSLTGSPAFVLGPGMQVLAMNSLAVALMADFGARTGHRRSLAHWTFLDPSARSYYQDWDLIAADVAAILRRDTLRHPHDPAMTMLIKELMEQSPEFEAMWAEHRVYECTFGIKRLVHPVVGRIDVDFENFAVAGEPDQELFVYSAPVGSPSADALSILAAWNVQQTRPARSPETTVAG</sequence>
<gene>
    <name evidence="2" type="ORF">E3T27_12540</name>
</gene>
<organism evidence="2 3">
    <name type="scientific">Cryobacterium lyxosi</name>
    <dbReference type="NCBI Taxonomy" id="1259228"/>
    <lineage>
        <taxon>Bacteria</taxon>
        <taxon>Bacillati</taxon>
        <taxon>Actinomycetota</taxon>
        <taxon>Actinomycetes</taxon>
        <taxon>Micrococcales</taxon>
        <taxon>Microbacteriaceae</taxon>
        <taxon>Cryobacterium</taxon>
    </lineage>
</organism>
<evidence type="ECO:0000259" key="1">
    <source>
        <dbReference type="SMART" id="SM00530"/>
    </source>
</evidence>
<dbReference type="GO" id="GO:0003677">
    <property type="term" value="F:DNA binding"/>
    <property type="evidence" value="ECO:0007669"/>
    <property type="project" value="InterPro"/>
</dbReference>
<dbReference type="Pfam" id="PF17765">
    <property type="entry name" value="MLTR_LBD"/>
    <property type="match status" value="1"/>
</dbReference>
<dbReference type="PANTHER" id="PTHR35010">
    <property type="entry name" value="BLL4672 PROTEIN-RELATED"/>
    <property type="match status" value="1"/>
</dbReference>
<accession>A0A4R8ZFC7</accession>
<dbReference type="Gene3D" id="3.30.450.180">
    <property type="match status" value="1"/>
</dbReference>
<dbReference type="Pfam" id="PF13560">
    <property type="entry name" value="HTH_31"/>
    <property type="match status" value="1"/>
</dbReference>
<name>A0A4R8ZFC7_9MICO</name>
<dbReference type="SMART" id="SM00530">
    <property type="entry name" value="HTH_XRE"/>
    <property type="match status" value="1"/>
</dbReference>
<dbReference type="CDD" id="cd00093">
    <property type="entry name" value="HTH_XRE"/>
    <property type="match status" value="1"/>
</dbReference>
<dbReference type="OrthoDB" id="3518652at2"/>
<dbReference type="EMBL" id="SOGT01000013">
    <property type="protein sequence ID" value="TFD24823.1"/>
    <property type="molecule type" value="Genomic_DNA"/>
</dbReference>
<protein>
    <submittedName>
        <fullName evidence="2">XRE family transcriptional regulator</fullName>
    </submittedName>
</protein>
<dbReference type="InterPro" id="IPR010982">
    <property type="entry name" value="Lambda_DNA-bd_dom_sf"/>
</dbReference>
<dbReference type="InterPro" id="IPR041413">
    <property type="entry name" value="MLTR_LBD"/>
</dbReference>
<feature type="domain" description="HTH cro/C1-type" evidence="1">
    <location>
        <begin position="10"/>
        <end position="83"/>
    </location>
</feature>
<dbReference type="RefSeq" id="WP_104195821.1">
    <property type="nucleotide sequence ID" value="NZ_SOGT01000013.1"/>
</dbReference>
<dbReference type="PANTHER" id="PTHR35010:SF2">
    <property type="entry name" value="BLL4672 PROTEIN"/>
    <property type="match status" value="1"/>
</dbReference>
<dbReference type="Gene3D" id="1.10.260.40">
    <property type="entry name" value="lambda repressor-like DNA-binding domains"/>
    <property type="match status" value="1"/>
</dbReference>
<proteinExistence type="predicted"/>
<comment type="caution">
    <text evidence="2">The sequence shown here is derived from an EMBL/GenBank/DDBJ whole genome shotgun (WGS) entry which is preliminary data.</text>
</comment>